<name>A0A239KVE4_9BURK</name>
<feature type="transmembrane region" description="Helical" evidence="1">
    <location>
        <begin position="193"/>
        <end position="215"/>
    </location>
</feature>
<keyword evidence="1" id="KW-1133">Transmembrane helix</keyword>
<evidence type="ECO:0008006" key="4">
    <source>
        <dbReference type="Google" id="ProtNLM"/>
    </source>
</evidence>
<reference evidence="2 3" key="1">
    <citation type="submission" date="2017-06" db="EMBL/GenBank/DDBJ databases">
        <authorList>
            <person name="Kim H.J."/>
            <person name="Triplett B.A."/>
        </authorList>
    </citation>
    <scope>NUCLEOTIDE SEQUENCE [LARGE SCALE GENOMIC DNA]</scope>
    <source>
        <strain evidence="2 3">U15</strain>
    </source>
</reference>
<dbReference type="RefSeq" id="WP_176442566.1">
    <property type="nucleotide sequence ID" value="NZ_FZOT01000017.1"/>
</dbReference>
<protein>
    <recommendedName>
        <fullName evidence="4">Pilin accessory protein (PilO)</fullName>
    </recommendedName>
</protein>
<sequence>MTEDFVIEEVGGHTLAFGVSWLKLSGPRAQRRREVGELVKSFEATHWVSRAKDEIASVGVLSAQAASLPAKTLSPGVLLARYFAEFDDRAFVIVRALRNSQQYWICAVHKGLVEEAGERLSSAAGLVQAVEEVVSSIDDDTQIELILDGVAEAELNSIGDERIVLRSGSLAILIDGQPTGEARLKSVSSRSGTVVVAAGVLAGVMLIAGLGYAAYQMLWNKPVAQPVVAAAPPPDPTYASSVVENFNNARHFPGKVLVRELDRVLKDYPVVKNGWMIASARCASGGGCQITYRRLPFAGSLPPNPAQPEGAASVDLEEGSHSWKIAADPLLFKEAPSANNLRAFLARYPGKESMLPFFWGAKDYELKLSFTSPKPVGQPVNGATFGVEELGWELSGDVFLLGHLEQLPDNAVLSEIAYKIEPNQTVTVAAKGIYWRVGAPLPVPDKGKNGNPS</sequence>
<dbReference type="EMBL" id="FZOT01000017">
    <property type="protein sequence ID" value="SNT22015.1"/>
    <property type="molecule type" value="Genomic_DNA"/>
</dbReference>
<evidence type="ECO:0000256" key="1">
    <source>
        <dbReference type="SAM" id="Phobius"/>
    </source>
</evidence>
<evidence type="ECO:0000313" key="3">
    <source>
        <dbReference type="Proteomes" id="UP000198284"/>
    </source>
</evidence>
<proteinExistence type="predicted"/>
<gene>
    <name evidence="2" type="ORF">SAMN06265795_117109</name>
</gene>
<dbReference type="AlphaFoldDB" id="A0A239KVE4"/>
<keyword evidence="3" id="KW-1185">Reference proteome</keyword>
<keyword evidence="1" id="KW-0812">Transmembrane</keyword>
<accession>A0A239KVE4</accession>
<organism evidence="2 3">
    <name type="scientific">Noviherbaspirillum humi</name>
    <dbReference type="NCBI Taxonomy" id="1688639"/>
    <lineage>
        <taxon>Bacteria</taxon>
        <taxon>Pseudomonadati</taxon>
        <taxon>Pseudomonadota</taxon>
        <taxon>Betaproteobacteria</taxon>
        <taxon>Burkholderiales</taxon>
        <taxon>Oxalobacteraceae</taxon>
        <taxon>Noviherbaspirillum</taxon>
    </lineage>
</organism>
<evidence type="ECO:0000313" key="2">
    <source>
        <dbReference type="EMBL" id="SNT22015.1"/>
    </source>
</evidence>
<keyword evidence="1" id="KW-0472">Membrane</keyword>
<dbReference type="Proteomes" id="UP000198284">
    <property type="component" value="Unassembled WGS sequence"/>
</dbReference>